<comment type="caution">
    <text evidence="2">The sequence shown here is derived from an EMBL/GenBank/DDBJ whole genome shotgun (WGS) entry which is preliminary data.</text>
</comment>
<accession>A0AAD6XZK9</accession>
<keyword evidence="3" id="KW-1185">Reference proteome</keyword>
<proteinExistence type="predicted"/>
<evidence type="ECO:0000313" key="3">
    <source>
        <dbReference type="Proteomes" id="UP001219525"/>
    </source>
</evidence>
<feature type="compositionally biased region" description="Polar residues" evidence="1">
    <location>
        <begin position="226"/>
        <end position="237"/>
    </location>
</feature>
<evidence type="ECO:0000313" key="2">
    <source>
        <dbReference type="EMBL" id="KAJ7190007.1"/>
    </source>
</evidence>
<protein>
    <submittedName>
        <fullName evidence="2">Uncharacterized protein</fullName>
    </submittedName>
</protein>
<reference evidence="2" key="1">
    <citation type="submission" date="2023-03" db="EMBL/GenBank/DDBJ databases">
        <title>Massive genome expansion in bonnet fungi (Mycena s.s.) driven by repeated elements and novel gene families across ecological guilds.</title>
        <authorList>
            <consortium name="Lawrence Berkeley National Laboratory"/>
            <person name="Harder C.B."/>
            <person name="Miyauchi S."/>
            <person name="Viragh M."/>
            <person name="Kuo A."/>
            <person name="Thoen E."/>
            <person name="Andreopoulos B."/>
            <person name="Lu D."/>
            <person name="Skrede I."/>
            <person name="Drula E."/>
            <person name="Henrissat B."/>
            <person name="Morin E."/>
            <person name="Kohler A."/>
            <person name="Barry K."/>
            <person name="LaButti K."/>
            <person name="Morin E."/>
            <person name="Salamov A."/>
            <person name="Lipzen A."/>
            <person name="Mereny Z."/>
            <person name="Hegedus B."/>
            <person name="Baldrian P."/>
            <person name="Stursova M."/>
            <person name="Weitz H."/>
            <person name="Taylor A."/>
            <person name="Grigoriev I.V."/>
            <person name="Nagy L.G."/>
            <person name="Martin F."/>
            <person name="Kauserud H."/>
        </authorList>
    </citation>
    <scope>NUCLEOTIDE SEQUENCE</scope>
    <source>
        <strain evidence="2">9144</strain>
    </source>
</reference>
<dbReference type="AlphaFoldDB" id="A0AAD6XZK9"/>
<name>A0AAD6XZK9_9AGAR</name>
<sequence>MPSTLSQTEQQVGQAARLPGAIGRAVILVQKSDIKKAKKYMISIGRSSAPLTQLFQGRKKQTKPTPEYMDLAKAEILVETTCLNAARNRRWKNTPLNEMDRDCITANRPLPSFSAKLFESEMYTDAHQRRVKSWFFPVSLQEKLIDGVLRLTTSGELNVVLENHDWPFCSSAYRDELWLIITNIQVAVASACNAELSGSRKHRAQVMETESDNDSEMEDVSRSLLPPTTRSSRSQSKCALEDVTNEHPIKVRTTDKRVSMSSVWLIRELFGWGHWTWRWGNSQRCEKVDYQDWSPYQPRRAPSMVINRRYTMKESIQLKGELTISEGSCAEYHVMASGTRTHGVEIRIQANG</sequence>
<evidence type="ECO:0000256" key="1">
    <source>
        <dbReference type="SAM" id="MobiDB-lite"/>
    </source>
</evidence>
<feature type="compositionally biased region" description="Acidic residues" evidence="1">
    <location>
        <begin position="209"/>
        <end position="218"/>
    </location>
</feature>
<feature type="region of interest" description="Disordered" evidence="1">
    <location>
        <begin position="201"/>
        <end position="239"/>
    </location>
</feature>
<dbReference type="Proteomes" id="UP001219525">
    <property type="component" value="Unassembled WGS sequence"/>
</dbReference>
<organism evidence="2 3">
    <name type="scientific">Mycena pura</name>
    <dbReference type="NCBI Taxonomy" id="153505"/>
    <lineage>
        <taxon>Eukaryota</taxon>
        <taxon>Fungi</taxon>
        <taxon>Dikarya</taxon>
        <taxon>Basidiomycota</taxon>
        <taxon>Agaricomycotina</taxon>
        <taxon>Agaricomycetes</taxon>
        <taxon>Agaricomycetidae</taxon>
        <taxon>Agaricales</taxon>
        <taxon>Marasmiineae</taxon>
        <taxon>Mycenaceae</taxon>
        <taxon>Mycena</taxon>
    </lineage>
</organism>
<gene>
    <name evidence="2" type="ORF">GGX14DRAFT_607429</name>
</gene>
<dbReference type="EMBL" id="JARJCW010000160">
    <property type="protein sequence ID" value="KAJ7190007.1"/>
    <property type="molecule type" value="Genomic_DNA"/>
</dbReference>